<dbReference type="AlphaFoldDB" id="A0A1M6DUU7"/>
<evidence type="ECO:0000256" key="7">
    <source>
        <dbReference type="ARBA" id="ARBA00035136"/>
    </source>
</evidence>
<sequence>MANIKSAKKRILVNDKKNAINRARKSEIKTYIKKFEASVEENNIEEAKELLVLLQKKLSRASAKSTMHSNAASRKISRLTKRLNTMA</sequence>
<evidence type="ECO:0000256" key="1">
    <source>
        <dbReference type="ARBA" id="ARBA00003134"/>
    </source>
</evidence>
<keyword evidence="6 8" id="KW-0687">Ribonucleoprotein</keyword>
<dbReference type="HAMAP" id="MF_00500">
    <property type="entry name" value="Ribosomal_bS20"/>
    <property type="match status" value="1"/>
</dbReference>
<dbReference type="GO" id="GO:0003735">
    <property type="term" value="F:structural constituent of ribosome"/>
    <property type="evidence" value="ECO:0007669"/>
    <property type="project" value="InterPro"/>
</dbReference>
<accession>A0A1M6DUU7</accession>
<dbReference type="GO" id="GO:0070181">
    <property type="term" value="F:small ribosomal subunit rRNA binding"/>
    <property type="evidence" value="ECO:0007669"/>
    <property type="project" value="TreeGrafter"/>
</dbReference>
<keyword evidence="11" id="KW-1185">Reference proteome</keyword>
<dbReference type="GO" id="GO:0015935">
    <property type="term" value="C:small ribosomal subunit"/>
    <property type="evidence" value="ECO:0007669"/>
    <property type="project" value="TreeGrafter"/>
</dbReference>
<gene>
    <name evidence="8" type="primary">rpsT</name>
    <name evidence="10" type="ORF">SAMN02745751_01051</name>
</gene>
<keyword evidence="3 8" id="KW-0699">rRNA-binding</keyword>
<dbReference type="STRING" id="1121476.SAMN02745751_01051"/>
<dbReference type="SUPFAM" id="SSF46992">
    <property type="entry name" value="Ribosomal protein S20"/>
    <property type="match status" value="1"/>
</dbReference>
<dbReference type="NCBIfam" id="TIGR00029">
    <property type="entry name" value="S20"/>
    <property type="match status" value="1"/>
</dbReference>
<evidence type="ECO:0000313" key="11">
    <source>
        <dbReference type="Proteomes" id="UP000184052"/>
    </source>
</evidence>
<dbReference type="PANTHER" id="PTHR33398:SF1">
    <property type="entry name" value="SMALL RIBOSOMAL SUBUNIT PROTEIN BS20C"/>
    <property type="match status" value="1"/>
</dbReference>
<evidence type="ECO:0000256" key="2">
    <source>
        <dbReference type="ARBA" id="ARBA00007634"/>
    </source>
</evidence>
<dbReference type="PANTHER" id="PTHR33398">
    <property type="entry name" value="30S RIBOSOMAL PROTEIN S20"/>
    <property type="match status" value="1"/>
</dbReference>
<comment type="function">
    <text evidence="1 8">Binds directly to 16S ribosomal RNA.</text>
</comment>
<dbReference type="Gene3D" id="1.20.58.110">
    <property type="entry name" value="Ribosomal protein S20"/>
    <property type="match status" value="1"/>
</dbReference>
<evidence type="ECO:0000256" key="5">
    <source>
        <dbReference type="ARBA" id="ARBA00022980"/>
    </source>
</evidence>
<dbReference type="Proteomes" id="UP000184052">
    <property type="component" value="Unassembled WGS sequence"/>
</dbReference>
<evidence type="ECO:0000256" key="4">
    <source>
        <dbReference type="ARBA" id="ARBA00022884"/>
    </source>
</evidence>
<evidence type="ECO:0000256" key="3">
    <source>
        <dbReference type="ARBA" id="ARBA00022730"/>
    </source>
</evidence>
<dbReference type="GO" id="GO:0006412">
    <property type="term" value="P:translation"/>
    <property type="evidence" value="ECO:0007669"/>
    <property type="project" value="UniProtKB-UniRule"/>
</dbReference>
<dbReference type="FunFam" id="1.20.58.110:FF:000001">
    <property type="entry name" value="30S ribosomal protein S20"/>
    <property type="match status" value="1"/>
</dbReference>
<evidence type="ECO:0000313" key="10">
    <source>
        <dbReference type="EMBL" id="SHI76992.1"/>
    </source>
</evidence>
<evidence type="ECO:0000256" key="9">
    <source>
        <dbReference type="SAM" id="MobiDB-lite"/>
    </source>
</evidence>
<protein>
    <recommendedName>
        <fullName evidence="7 8">Small ribosomal subunit protein bS20</fullName>
    </recommendedName>
</protein>
<dbReference type="EMBL" id="FQZL01000006">
    <property type="protein sequence ID" value="SHI76992.1"/>
    <property type="molecule type" value="Genomic_DNA"/>
</dbReference>
<feature type="region of interest" description="Disordered" evidence="9">
    <location>
        <begin position="63"/>
        <end position="87"/>
    </location>
</feature>
<organism evidence="10 11">
    <name type="scientific">Dethiosulfatibacter aminovorans DSM 17477</name>
    <dbReference type="NCBI Taxonomy" id="1121476"/>
    <lineage>
        <taxon>Bacteria</taxon>
        <taxon>Bacillati</taxon>
        <taxon>Bacillota</taxon>
        <taxon>Tissierellia</taxon>
        <taxon>Dethiosulfatibacter</taxon>
    </lineage>
</organism>
<dbReference type="InterPro" id="IPR002583">
    <property type="entry name" value="Ribosomal_bS20"/>
</dbReference>
<proteinExistence type="inferred from homology"/>
<feature type="compositionally biased region" description="Polar residues" evidence="9">
    <location>
        <begin position="63"/>
        <end position="72"/>
    </location>
</feature>
<dbReference type="RefSeq" id="WP_073048185.1">
    <property type="nucleotide sequence ID" value="NZ_FQZL01000006.1"/>
</dbReference>
<evidence type="ECO:0000256" key="6">
    <source>
        <dbReference type="ARBA" id="ARBA00023274"/>
    </source>
</evidence>
<reference evidence="10 11" key="1">
    <citation type="submission" date="2016-11" db="EMBL/GenBank/DDBJ databases">
        <authorList>
            <person name="Jaros S."/>
            <person name="Januszkiewicz K."/>
            <person name="Wedrychowicz H."/>
        </authorList>
    </citation>
    <scope>NUCLEOTIDE SEQUENCE [LARGE SCALE GENOMIC DNA]</scope>
    <source>
        <strain evidence="10 11">DSM 17477</strain>
    </source>
</reference>
<dbReference type="InterPro" id="IPR036510">
    <property type="entry name" value="Ribosomal_bS20_sf"/>
</dbReference>
<comment type="similarity">
    <text evidence="2 8">Belongs to the bacterial ribosomal protein bS20 family.</text>
</comment>
<keyword evidence="5 8" id="KW-0689">Ribosomal protein</keyword>
<name>A0A1M6DUU7_9FIRM</name>
<keyword evidence="4 8" id="KW-0694">RNA-binding</keyword>
<dbReference type="Pfam" id="PF01649">
    <property type="entry name" value="Ribosomal_S20p"/>
    <property type="match status" value="1"/>
</dbReference>
<evidence type="ECO:0000256" key="8">
    <source>
        <dbReference type="HAMAP-Rule" id="MF_00500"/>
    </source>
</evidence>
<dbReference type="OrthoDB" id="9808392at2"/>